<evidence type="ECO:0000313" key="1">
    <source>
        <dbReference type="EMBL" id="KKN40170.1"/>
    </source>
</evidence>
<accession>A0A0F9Q850</accession>
<dbReference type="EMBL" id="LAZR01001720">
    <property type="protein sequence ID" value="KKN40170.1"/>
    <property type="molecule type" value="Genomic_DNA"/>
</dbReference>
<organism evidence="1">
    <name type="scientific">marine sediment metagenome</name>
    <dbReference type="NCBI Taxonomy" id="412755"/>
    <lineage>
        <taxon>unclassified sequences</taxon>
        <taxon>metagenomes</taxon>
        <taxon>ecological metagenomes</taxon>
    </lineage>
</organism>
<gene>
    <name evidence="1" type="ORF">LCGC14_0736020</name>
</gene>
<sequence>MAEFLHFAYVTQGVRHVACHECLPDMKWLQDMEAAGQLVRDGRTTDPCEFCGELGE</sequence>
<proteinExistence type="predicted"/>
<name>A0A0F9Q850_9ZZZZ</name>
<protein>
    <submittedName>
        <fullName evidence="1">Uncharacterized protein</fullName>
    </submittedName>
</protein>
<comment type="caution">
    <text evidence="1">The sequence shown here is derived from an EMBL/GenBank/DDBJ whole genome shotgun (WGS) entry which is preliminary data.</text>
</comment>
<reference evidence="1" key="1">
    <citation type="journal article" date="2015" name="Nature">
        <title>Complex archaea that bridge the gap between prokaryotes and eukaryotes.</title>
        <authorList>
            <person name="Spang A."/>
            <person name="Saw J.H."/>
            <person name="Jorgensen S.L."/>
            <person name="Zaremba-Niedzwiedzka K."/>
            <person name="Martijn J."/>
            <person name="Lind A.E."/>
            <person name="van Eijk R."/>
            <person name="Schleper C."/>
            <person name="Guy L."/>
            <person name="Ettema T.J."/>
        </authorList>
    </citation>
    <scope>NUCLEOTIDE SEQUENCE</scope>
</reference>
<dbReference type="AlphaFoldDB" id="A0A0F9Q850"/>